<evidence type="ECO:0000256" key="1">
    <source>
        <dbReference type="ARBA" id="ARBA00022658"/>
    </source>
</evidence>
<feature type="domain" description="DOCKER" evidence="3">
    <location>
        <begin position="667"/>
        <end position="1036"/>
    </location>
</feature>
<dbReference type="GO" id="GO:0005886">
    <property type="term" value="C:plasma membrane"/>
    <property type="evidence" value="ECO:0007669"/>
    <property type="project" value="TreeGrafter"/>
</dbReference>
<dbReference type="Gene3D" id="1.25.40.410">
    <property type="match status" value="1"/>
</dbReference>
<keyword evidence="5" id="KW-1185">Reference proteome</keyword>
<name>H0ETH2_GLAL7</name>
<dbReference type="InterPro" id="IPR056372">
    <property type="entry name" value="TPR_DOCK"/>
</dbReference>
<dbReference type="InterPro" id="IPR016024">
    <property type="entry name" value="ARM-type_fold"/>
</dbReference>
<protein>
    <submittedName>
        <fullName evidence="4">Putative Dedicator of cytokinesis protein 1</fullName>
    </submittedName>
</protein>
<dbReference type="GO" id="GO:0031267">
    <property type="term" value="F:small GTPase binding"/>
    <property type="evidence" value="ECO:0007669"/>
    <property type="project" value="TreeGrafter"/>
</dbReference>
<dbReference type="PANTHER" id="PTHR45653:SF10">
    <property type="entry name" value="MYOBLAST CITY, ISOFORM B"/>
    <property type="match status" value="1"/>
</dbReference>
<evidence type="ECO:0000313" key="4">
    <source>
        <dbReference type="EMBL" id="EHK98163.1"/>
    </source>
</evidence>
<dbReference type="GO" id="GO:0005737">
    <property type="term" value="C:cytoplasm"/>
    <property type="evidence" value="ECO:0007669"/>
    <property type="project" value="TreeGrafter"/>
</dbReference>
<reference evidence="4 5" key="1">
    <citation type="journal article" date="2012" name="Eukaryot. Cell">
        <title>Genome sequence of the fungus Glarea lozoyensis: the first genome sequence of a species from the Helotiaceae family.</title>
        <authorList>
            <person name="Youssar L."/>
            <person name="Gruening B.A."/>
            <person name="Erxleben A."/>
            <person name="Guenther S."/>
            <person name="Huettel W."/>
        </authorList>
    </citation>
    <scope>NUCLEOTIDE SEQUENCE [LARGE SCALE GENOMIC DNA]</scope>
    <source>
        <strain evidence="5">ATCC 74030 / MF5533</strain>
    </source>
</reference>
<dbReference type="PROSITE" id="PS51651">
    <property type="entry name" value="DOCKER"/>
    <property type="match status" value="1"/>
</dbReference>
<dbReference type="InParanoid" id="H0ETH2"/>
<comment type="similarity">
    <text evidence="2">Belongs to the DOCK family.</text>
</comment>
<keyword evidence="1" id="KW-0344">Guanine-nucleotide releasing factor</keyword>
<evidence type="ECO:0000313" key="5">
    <source>
        <dbReference type="Proteomes" id="UP000005446"/>
    </source>
</evidence>
<dbReference type="GO" id="GO:0005085">
    <property type="term" value="F:guanyl-nucleotide exchange factor activity"/>
    <property type="evidence" value="ECO:0007669"/>
    <property type="project" value="UniProtKB-KW"/>
</dbReference>
<dbReference type="SUPFAM" id="SSF48371">
    <property type="entry name" value="ARM repeat"/>
    <property type="match status" value="1"/>
</dbReference>
<dbReference type="InterPro" id="IPR043161">
    <property type="entry name" value="DOCK_C_lobe_A"/>
</dbReference>
<proteinExistence type="inferred from homology"/>
<evidence type="ECO:0000256" key="2">
    <source>
        <dbReference type="PROSITE-ProRule" id="PRU00984"/>
    </source>
</evidence>
<dbReference type="HOGENOM" id="CLU_282412_0_0_1"/>
<gene>
    <name evidence="4" type="ORF">M7I_6035</name>
</gene>
<dbReference type="GO" id="GO:0007264">
    <property type="term" value="P:small GTPase-mediated signal transduction"/>
    <property type="evidence" value="ECO:0007669"/>
    <property type="project" value="InterPro"/>
</dbReference>
<dbReference type="InterPro" id="IPR046769">
    <property type="entry name" value="DOCKER_Lobe_A"/>
</dbReference>
<dbReference type="AlphaFoldDB" id="H0ETH2"/>
<accession>H0ETH2</accession>
<dbReference type="Pfam" id="PF23554">
    <property type="entry name" value="TPR_DOCK"/>
    <property type="match status" value="2"/>
</dbReference>
<comment type="caution">
    <text evidence="4">The sequence shown here is derived from an EMBL/GenBank/DDBJ whole genome shotgun (WGS) entry which is preliminary data.</text>
</comment>
<dbReference type="InterPro" id="IPR027357">
    <property type="entry name" value="DOCKER_dom"/>
</dbReference>
<dbReference type="CDD" id="cd11684">
    <property type="entry name" value="DHR2_DOCK"/>
    <property type="match status" value="1"/>
</dbReference>
<dbReference type="Pfam" id="PF06920">
    <property type="entry name" value="DHR-2_Lobe_A"/>
    <property type="match status" value="1"/>
</dbReference>
<dbReference type="PANTHER" id="PTHR45653">
    <property type="entry name" value="DEDICATOR OF CYTOKINESIS"/>
    <property type="match status" value="1"/>
</dbReference>
<organism evidence="4 5">
    <name type="scientific">Glarea lozoyensis (strain ATCC 74030 / MF5533)</name>
    <dbReference type="NCBI Taxonomy" id="1104152"/>
    <lineage>
        <taxon>Eukaryota</taxon>
        <taxon>Fungi</taxon>
        <taxon>Dikarya</taxon>
        <taxon>Ascomycota</taxon>
        <taxon>Pezizomycotina</taxon>
        <taxon>Leotiomycetes</taxon>
        <taxon>Helotiales</taxon>
        <taxon>Helotiaceae</taxon>
        <taxon>Glarea</taxon>
    </lineage>
</organism>
<dbReference type="FunCoup" id="H0ETH2">
    <property type="interactions" value="9"/>
</dbReference>
<dbReference type="Proteomes" id="UP000005446">
    <property type="component" value="Unassembled WGS sequence"/>
</dbReference>
<dbReference type="OrthoDB" id="18896at2759"/>
<dbReference type="InterPro" id="IPR026791">
    <property type="entry name" value="DOCK"/>
</dbReference>
<sequence>MDEAVTGPVALLRVKSYLCSTRFSQDKVLLGLLKWKEQPSGNLPDLLKRLVFVPEIEIVKLLNEVFDSIFSLLVAHANQDDVEDLIFSALVTVLGIVHDRRFNLGPLVDHYADNIFNYPFATAPLVRSFTRLLANPSDPETSRKLRATFKVVRHILKFIMHARDQQKGKEANLGILSTDPEFAKHLRAIFKALDGLMRNTAPILVGSQTLAVQHFHTWLPELDRILSTEEILHIAIDFMDSCALVKGKLVLYKLVAIINYSKLELFQAPEQKAALSANTARWLAPHWGKTIEVTDQWKDQVRLCCSILSTQVDGLGSEIPEYIPKIIDSYLAIQSRPHTPKNRVSLLFPTTYPFPTKPTTEPVQFDEALVELSAALSAITSLPAGMQLEMAEEDMSTILEEMLHVHLSILRGEAFPAQWLSVHIFHHKSTMRTLEYIASILLEYFLPEPEDAENYNTELWKIFFTTLLTLVGSDALALETFPEQKRRAVWKIAGDVRETGAELLRQTWGAIGWETSLEEQGKYNLKRMGGYQVQYVPGLVGPIVELCLSVHEGLRRVAVEVLQTMIISEWTLSEDLSVIQTEMIDCLDRLFKSKPLTESVLQKLFINDLQNLCDPLASAGEEELHNSLRELISTIDEFLDLLVAVHSTDNAGEASQMIHRLRLMEFLRDMQKEEIFVRYVHQLAQLQADARNFTEAGLALRLHADLYEWDPTKIVTALVDPDFPTQSQFDRKERIYFDIIKHFEDGEAWSCALSTYQELQQQYQENVYDFPKLARTQRAIATIYEKISKTEKLVPKYFRVTYKGMGFPGSLRDKEFVFEGSPTERTSAFTDRMQEQHPSAQIVTAGDVEDVEGQFLQISALSPHRDLDNHVFQRARVPQNIRDYLLAAHPQLFSVTSKRNTSGPVNEHSAEKIIYATAEAFPTILRRSEIVAIDRVTLTPLQTALERIVRKTQEMSVVEKRVADGEEDMAPLLVDALNISVNPNSDTSVAQYRELLPTNIDGEEVEEVELSPLENALKIALIDHATSPKATSSTSK</sequence>
<dbReference type="EMBL" id="AGUE01000163">
    <property type="protein sequence ID" value="EHK98163.1"/>
    <property type="molecule type" value="Genomic_DNA"/>
</dbReference>
<evidence type="ECO:0000259" key="3">
    <source>
        <dbReference type="PROSITE" id="PS51651"/>
    </source>
</evidence>